<protein>
    <recommendedName>
        <fullName evidence="9">Lysoplasmalogenase</fullName>
    </recommendedName>
</protein>
<keyword evidence="4 6" id="KW-1133">Transmembrane helix</keyword>
<evidence type="ECO:0000313" key="8">
    <source>
        <dbReference type="Proteomes" id="UP000036867"/>
    </source>
</evidence>
<dbReference type="GeneID" id="301137652"/>
<comment type="caution">
    <text evidence="7">The sequence shown here is derived from an EMBL/GenBank/DDBJ whole genome shotgun (WGS) entry which is preliminary data.</text>
</comment>
<dbReference type="OrthoDB" id="5592477at2"/>
<sequence>MKQKILISLIILLGIIYIFFIPAEPANIKLSFKVIPMLLIIWLASLQKAPPNTSYKNWLLLGLLFCMIGDATLQWFLFGLTSFLIGHICYIVAFVQLKEKVIAKPAAMLLLLYGGFMIIWIAGTVFKTGDHILAVAVVAYIAVILTMGWTAIQTNTKLATFGALSFIFSDSILSINMFITDVPFSHALIMVSYYGAQLLFAISISYYSVIRKKVLE</sequence>
<dbReference type="GO" id="GO:0016020">
    <property type="term" value="C:membrane"/>
    <property type="evidence" value="ECO:0007669"/>
    <property type="project" value="UniProtKB-SubCell"/>
</dbReference>
<comment type="subcellular location">
    <subcellularLocation>
        <location evidence="1">Membrane</location>
        <topology evidence="1">Multi-pass membrane protein</topology>
    </subcellularLocation>
</comment>
<accession>A0A0M0LFW9</accession>
<reference evidence="8" key="1">
    <citation type="submission" date="2015-08" db="EMBL/GenBank/DDBJ databases">
        <title>Fjat-10028 dsm 16317.</title>
        <authorList>
            <person name="Liu B."/>
            <person name="Wang J."/>
            <person name="Zhu Y."/>
            <person name="Liu G."/>
            <person name="Chen Q."/>
            <person name="Chen Z."/>
            <person name="Lan J."/>
            <person name="Che J."/>
            <person name="Ge C."/>
            <person name="Shi H."/>
            <person name="Pan Z."/>
            <person name="Liu X."/>
        </authorList>
    </citation>
    <scope>NUCLEOTIDE SEQUENCE [LARGE SCALE GENOMIC DNA]</scope>
    <source>
        <strain evidence="8">DSM 16317</strain>
    </source>
</reference>
<feature type="transmembrane region" description="Helical" evidence="6">
    <location>
        <begin position="158"/>
        <end position="179"/>
    </location>
</feature>
<dbReference type="Proteomes" id="UP000036867">
    <property type="component" value="Unassembled WGS sequence"/>
</dbReference>
<feature type="transmembrane region" description="Helical" evidence="6">
    <location>
        <begin position="106"/>
        <end position="126"/>
    </location>
</feature>
<dbReference type="InterPro" id="IPR012506">
    <property type="entry name" value="TMEM86B-like"/>
</dbReference>
<evidence type="ECO:0000256" key="2">
    <source>
        <dbReference type="ARBA" id="ARBA00007375"/>
    </source>
</evidence>
<dbReference type="STRING" id="263475.AMD00_16280"/>
<evidence type="ECO:0008006" key="9">
    <source>
        <dbReference type="Google" id="ProtNLM"/>
    </source>
</evidence>
<dbReference type="PANTHER" id="PTHR31885:SF6">
    <property type="entry name" value="GH04784P"/>
    <property type="match status" value="1"/>
</dbReference>
<dbReference type="EMBL" id="LILB01000005">
    <property type="protein sequence ID" value="KOO49871.1"/>
    <property type="molecule type" value="Genomic_DNA"/>
</dbReference>
<feature type="transmembrane region" description="Helical" evidence="6">
    <location>
        <begin position="191"/>
        <end position="210"/>
    </location>
</feature>
<evidence type="ECO:0000256" key="5">
    <source>
        <dbReference type="ARBA" id="ARBA00023136"/>
    </source>
</evidence>
<evidence type="ECO:0000256" key="6">
    <source>
        <dbReference type="SAM" id="Phobius"/>
    </source>
</evidence>
<dbReference type="PATRIC" id="fig|263475.3.peg.4538"/>
<comment type="similarity">
    <text evidence="2">Belongs to the TMEM86 family.</text>
</comment>
<evidence type="ECO:0000256" key="1">
    <source>
        <dbReference type="ARBA" id="ARBA00004141"/>
    </source>
</evidence>
<evidence type="ECO:0000256" key="4">
    <source>
        <dbReference type="ARBA" id="ARBA00022989"/>
    </source>
</evidence>
<gene>
    <name evidence="7" type="ORF">AMD00_16280</name>
</gene>
<evidence type="ECO:0000313" key="7">
    <source>
        <dbReference type="EMBL" id="KOO49871.1"/>
    </source>
</evidence>
<proteinExistence type="inferred from homology"/>
<keyword evidence="8" id="KW-1185">Reference proteome</keyword>
<feature type="transmembrane region" description="Helical" evidence="6">
    <location>
        <begin position="5"/>
        <end position="22"/>
    </location>
</feature>
<name>A0A0M0LFW9_9BACL</name>
<keyword evidence="3 6" id="KW-0812">Transmembrane</keyword>
<organism evidence="7 8">
    <name type="scientific">Viridibacillus arvi</name>
    <dbReference type="NCBI Taxonomy" id="263475"/>
    <lineage>
        <taxon>Bacteria</taxon>
        <taxon>Bacillati</taxon>
        <taxon>Bacillota</taxon>
        <taxon>Bacilli</taxon>
        <taxon>Bacillales</taxon>
        <taxon>Caryophanaceae</taxon>
        <taxon>Viridibacillus</taxon>
    </lineage>
</organism>
<dbReference type="GO" id="GO:0016787">
    <property type="term" value="F:hydrolase activity"/>
    <property type="evidence" value="ECO:0007669"/>
    <property type="project" value="TreeGrafter"/>
</dbReference>
<feature type="transmembrane region" description="Helical" evidence="6">
    <location>
        <begin position="132"/>
        <end position="151"/>
    </location>
</feature>
<dbReference type="PANTHER" id="PTHR31885">
    <property type="entry name" value="GH04784P"/>
    <property type="match status" value="1"/>
</dbReference>
<dbReference type="RefSeq" id="WP_053418044.1">
    <property type="nucleotide sequence ID" value="NZ_LILB01000005.1"/>
</dbReference>
<dbReference type="Pfam" id="PF07947">
    <property type="entry name" value="YhhN"/>
    <property type="match status" value="1"/>
</dbReference>
<feature type="transmembrane region" description="Helical" evidence="6">
    <location>
        <begin position="83"/>
        <end position="99"/>
    </location>
</feature>
<keyword evidence="5 6" id="KW-0472">Membrane</keyword>
<dbReference type="AlphaFoldDB" id="A0A0M0LFW9"/>
<evidence type="ECO:0000256" key="3">
    <source>
        <dbReference type="ARBA" id="ARBA00022692"/>
    </source>
</evidence>